<evidence type="ECO:0000313" key="8">
    <source>
        <dbReference type="Proteomes" id="UP000323011"/>
    </source>
</evidence>
<evidence type="ECO:0000313" key="5">
    <source>
        <dbReference type="EMBL" id="KAA0169721.1"/>
    </source>
</evidence>
<comment type="caution">
    <text evidence="5">The sequence shown here is derived from an EMBL/GenBank/DDBJ whole genome shotgun (WGS) entry which is preliminary data.</text>
</comment>
<evidence type="ECO:0000313" key="10">
    <source>
        <dbReference type="Proteomes" id="UP000325113"/>
    </source>
</evidence>
<dbReference type="Proteomes" id="UP000323011">
    <property type="component" value="Unassembled WGS sequence"/>
</dbReference>
<dbReference type="Proteomes" id="UP000322899">
    <property type="component" value="Unassembled WGS sequence"/>
</dbReference>
<dbReference type="EMBL" id="VLTM01000028">
    <property type="protein sequence ID" value="KAA0162320.1"/>
    <property type="molecule type" value="Genomic_DNA"/>
</dbReference>
<feature type="coiled-coil region" evidence="1">
    <location>
        <begin position="81"/>
        <end position="108"/>
    </location>
</feature>
<name>A0A5A8E1A2_CAFRO</name>
<dbReference type="EMBL" id="VLTL01000019">
    <property type="protein sequence ID" value="KAA0169721.1"/>
    <property type="molecule type" value="Genomic_DNA"/>
</dbReference>
<evidence type="ECO:0000256" key="1">
    <source>
        <dbReference type="SAM" id="Coils"/>
    </source>
</evidence>
<reference evidence="7 8" key="1">
    <citation type="submission" date="2019-07" db="EMBL/GenBank/DDBJ databases">
        <title>Genomes of Cafeteria roenbergensis.</title>
        <authorList>
            <person name="Fischer M.G."/>
            <person name="Hackl T."/>
            <person name="Roman M."/>
        </authorList>
    </citation>
    <scope>NUCLEOTIDE SEQUENCE [LARGE SCALE GENOMIC DNA]</scope>
    <source>
        <strain evidence="3 8">BVI</strain>
        <strain evidence="4 10">Cflag</strain>
        <strain evidence="6 7">E4-10P</strain>
        <strain evidence="5 9">RCC970-E3</strain>
    </source>
</reference>
<dbReference type="AlphaFoldDB" id="A0A5A8E1A2"/>
<proteinExistence type="predicted"/>
<evidence type="ECO:0000256" key="2">
    <source>
        <dbReference type="SAM" id="MobiDB-lite"/>
    </source>
</evidence>
<evidence type="ECO:0000313" key="3">
    <source>
        <dbReference type="EMBL" id="KAA0148164.1"/>
    </source>
</evidence>
<evidence type="ECO:0000313" key="9">
    <source>
        <dbReference type="Proteomes" id="UP000324907"/>
    </source>
</evidence>
<organism evidence="5 9">
    <name type="scientific">Cafeteria roenbergensis</name>
    <name type="common">Marine flagellate</name>
    <dbReference type="NCBI Taxonomy" id="33653"/>
    <lineage>
        <taxon>Eukaryota</taxon>
        <taxon>Sar</taxon>
        <taxon>Stramenopiles</taxon>
        <taxon>Bigyra</taxon>
        <taxon>Opalozoa</taxon>
        <taxon>Bicosoecida</taxon>
        <taxon>Cafeteriaceae</taxon>
        <taxon>Cafeteria</taxon>
    </lineage>
</organism>
<dbReference type="Proteomes" id="UP000325113">
    <property type="component" value="Unassembled WGS sequence"/>
</dbReference>
<evidence type="ECO:0000313" key="4">
    <source>
        <dbReference type="EMBL" id="KAA0162320.1"/>
    </source>
</evidence>
<evidence type="ECO:0000313" key="6">
    <source>
        <dbReference type="EMBL" id="KAA0175481.1"/>
    </source>
</evidence>
<accession>A0A5A8E1A2</accession>
<protein>
    <submittedName>
        <fullName evidence="5">Uncharacterized protein</fullName>
    </submittedName>
</protein>
<sequence>MPKRKPRTQKVACPDTYVDALEGIFDEAIAAALEGKGVPAKHRDAVRVMLIQMKTSTMDAIWEHVDPIDDPAADAVPQPLDRALIARIAEAEQRLAAASDRVKRLRASVPSALKEAAEKASSAAEGALTGPVEAGAAAAAAAGGAEAEDEDEGGAAEAAAAASRRAATAALDAGQLLRAAAAAVHKASGQVEGVAGAVAMEASLGVTGADRALEGKGARSSARRR</sequence>
<dbReference type="EMBL" id="VLTO01000014">
    <property type="protein sequence ID" value="KAA0175481.1"/>
    <property type="molecule type" value="Genomic_DNA"/>
</dbReference>
<evidence type="ECO:0000313" key="7">
    <source>
        <dbReference type="Proteomes" id="UP000322899"/>
    </source>
</evidence>
<gene>
    <name evidence="6" type="ORF">FNF27_03181</name>
    <name evidence="5" type="ORF">FNF28_01840</name>
    <name evidence="3" type="ORF">FNF29_06823</name>
    <name evidence="4" type="ORF">FNF31_03362</name>
</gene>
<keyword evidence="1" id="KW-0175">Coiled coil</keyword>
<dbReference type="Proteomes" id="UP000324907">
    <property type="component" value="Unassembled WGS sequence"/>
</dbReference>
<keyword evidence="8" id="KW-1185">Reference proteome</keyword>
<feature type="region of interest" description="Disordered" evidence="2">
    <location>
        <begin position="140"/>
        <end position="159"/>
    </location>
</feature>
<dbReference type="EMBL" id="VLTN01000056">
    <property type="protein sequence ID" value="KAA0148164.1"/>
    <property type="molecule type" value="Genomic_DNA"/>
</dbReference>